<keyword evidence="3" id="KW-0238">DNA-binding</keyword>
<dbReference type="AlphaFoldDB" id="J3NAU2"/>
<dbReference type="Gene3D" id="2.20.25.80">
    <property type="entry name" value="WRKY domain"/>
    <property type="match status" value="1"/>
</dbReference>
<dbReference type="SUPFAM" id="SSF118290">
    <property type="entry name" value="WRKY DNA-binding domain"/>
    <property type="match status" value="1"/>
</dbReference>
<protein>
    <recommendedName>
        <fullName evidence="7">WRKY domain-containing protein</fullName>
    </recommendedName>
</protein>
<evidence type="ECO:0000313" key="8">
    <source>
        <dbReference type="EnsemblPlants" id="OB12G11000.1"/>
    </source>
</evidence>
<dbReference type="GO" id="GO:0043565">
    <property type="term" value="F:sequence-specific DNA binding"/>
    <property type="evidence" value="ECO:0007669"/>
    <property type="project" value="InterPro"/>
</dbReference>
<dbReference type="InterPro" id="IPR036576">
    <property type="entry name" value="WRKY_dom_sf"/>
</dbReference>
<feature type="compositionally biased region" description="Basic residues" evidence="6">
    <location>
        <begin position="113"/>
        <end position="123"/>
    </location>
</feature>
<keyword evidence="9" id="KW-1185">Reference proteome</keyword>
<dbReference type="InterPro" id="IPR003657">
    <property type="entry name" value="WRKY_dom"/>
</dbReference>
<sequence length="161" mass="17349">MAAAAAAAVAHQAGDDEVAMKEVAQVYELIKTHQPLLLLHHNSQQQQQQLAYSLLTEAMRALNVALSVMKHLPSSPAPAAIPVNMIKPEVTPASSSTATAADGGDNQVGGGKPTRRSAAKRRRINGEDKSSCFQLTTMVPHEDGYQWRKYGEKKIQGTDFT</sequence>
<feature type="compositionally biased region" description="Low complexity" evidence="6">
    <location>
        <begin position="92"/>
        <end position="101"/>
    </location>
</feature>
<evidence type="ECO:0000259" key="7">
    <source>
        <dbReference type="Pfam" id="PF03106"/>
    </source>
</evidence>
<evidence type="ECO:0000256" key="5">
    <source>
        <dbReference type="ARBA" id="ARBA00023242"/>
    </source>
</evidence>
<keyword evidence="2" id="KW-0805">Transcription regulation</keyword>
<evidence type="ECO:0000256" key="4">
    <source>
        <dbReference type="ARBA" id="ARBA00023163"/>
    </source>
</evidence>
<dbReference type="Gramene" id="OB12G11000.1">
    <property type="protein sequence ID" value="OB12G11000.1"/>
    <property type="gene ID" value="OB12G11000"/>
</dbReference>
<evidence type="ECO:0000256" key="1">
    <source>
        <dbReference type="ARBA" id="ARBA00004123"/>
    </source>
</evidence>
<proteinExistence type="predicted"/>
<dbReference type="Pfam" id="PF03106">
    <property type="entry name" value="WRKY"/>
    <property type="match status" value="1"/>
</dbReference>
<feature type="region of interest" description="Disordered" evidence="6">
    <location>
        <begin position="92"/>
        <end position="132"/>
    </location>
</feature>
<dbReference type="GO" id="GO:0003700">
    <property type="term" value="F:DNA-binding transcription factor activity"/>
    <property type="evidence" value="ECO:0007669"/>
    <property type="project" value="InterPro"/>
</dbReference>
<dbReference type="Proteomes" id="UP000006038">
    <property type="component" value="Chromosome 12"/>
</dbReference>
<keyword evidence="5" id="KW-0539">Nucleus</keyword>
<keyword evidence="4" id="KW-0804">Transcription</keyword>
<reference evidence="8" key="1">
    <citation type="journal article" date="2013" name="Nat. Commun.">
        <title>Whole-genome sequencing of Oryza brachyantha reveals mechanisms underlying Oryza genome evolution.</title>
        <authorList>
            <person name="Chen J."/>
            <person name="Huang Q."/>
            <person name="Gao D."/>
            <person name="Wang J."/>
            <person name="Lang Y."/>
            <person name="Liu T."/>
            <person name="Li B."/>
            <person name="Bai Z."/>
            <person name="Luis Goicoechea J."/>
            <person name="Liang C."/>
            <person name="Chen C."/>
            <person name="Zhang W."/>
            <person name="Sun S."/>
            <person name="Liao Y."/>
            <person name="Zhang X."/>
            <person name="Yang L."/>
            <person name="Song C."/>
            <person name="Wang M."/>
            <person name="Shi J."/>
            <person name="Liu G."/>
            <person name="Liu J."/>
            <person name="Zhou H."/>
            <person name="Zhou W."/>
            <person name="Yu Q."/>
            <person name="An N."/>
            <person name="Chen Y."/>
            <person name="Cai Q."/>
            <person name="Wang B."/>
            <person name="Liu B."/>
            <person name="Min J."/>
            <person name="Huang Y."/>
            <person name="Wu H."/>
            <person name="Li Z."/>
            <person name="Zhang Y."/>
            <person name="Yin Y."/>
            <person name="Song W."/>
            <person name="Jiang J."/>
            <person name="Jackson S.A."/>
            <person name="Wing R.A."/>
            <person name="Wang J."/>
            <person name="Chen M."/>
        </authorList>
    </citation>
    <scope>NUCLEOTIDE SEQUENCE [LARGE SCALE GENOMIC DNA]</scope>
    <source>
        <strain evidence="8">cv. IRGC 101232</strain>
    </source>
</reference>
<evidence type="ECO:0000313" key="9">
    <source>
        <dbReference type="Proteomes" id="UP000006038"/>
    </source>
</evidence>
<organism evidence="8">
    <name type="scientific">Oryza brachyantha</name>
    <name type="common">malo sina</name>
    <dbReference type="NCBI Taxonomy" id="4533"/>
    <lineage>
        <taxon>Eukaryota</taxon>
        <taxon>Viridiplantae</taxon>
        <taxon>Streptophyta</taxon>
        <taxon>Embryophyta</taxon>
        <taxon>Tracheophyta</taxon>
        <taxon>Spermatophyta</taxon>
        <taxon>Magnoliopsida</taxon>
        <taxon>Liliopsida</taxon>
        <taxon>Poales</taxon>
        <taxon>Poaceae</taxon>
        <taxon>BOP clade</taxon>
        <taxon>Oryzoideae</taxon>
        <taxon>Oryzeae</taxon>
        <taxon>Oryzinae</taxon>
        <taxon>Oryza</taxon>
    </lineage>
</organism>
<evidence type="ECO:0000256" key="2">
    <source>
        <dbReference type="ARBA" id="ARBA00023015"/>
    </source>
</evidence>
<dbReference type="GO" id="GO:0005634">
    <property type="term" value="C:nucleus"/>
    <property type="evidence" value="ECO:0007669"/>
    <property type="project" value="UniProtKB-SubCell"/>
</dbReference>
<reference evidence="8" key="2">
    <citation type="submission" date="2013-04" db="UniProtKB">
        <authorList>
            <consortium name="EnsemblPlants"/>
        </authorList>
    </citation>
    <scope>IDENTIFICATION</scope>
</reference>
<dbReference type="EnsemblPlants" id="OB12G11000.1">
    <property type="protein sequence ID" value="OB12G11000.1"/>
    <property type="gene ID" value="OB12G11000"/>
</dbReference>
<dbReference type="InterPro" id="IPR044810">
    <property type="entry name" value="WRKY_plant"/>
</dbReference>
<name>J3NAU2_ORYBR</name>
<comment type="subcellular location">
    <subcellularLocation>
        <location evidence="1">Nucleus</location>
    </subcellularLocation>
</comment>
<evidence type="ECO:0000256" key="6">
    <source>
        <dbReference type="SAM" id="MobiDB-lite"/>
    </source>
</evidence>
<accession>J3NAU2</accession>
<feature type="domain" description="WRKY" evidence="7">
    <location>
        <begin position="142"/>
        <end position="160"/>
    </location>
</feature>
<dbReference type="HOGENOM" id="CLU_123687_0_0_1"/>
<evidence type="ECO:0000256" key="3">
    <source>
        <dbReference type="ARBA" id="ARBA00023125"/>
    </source>
</evidence>
<dbReference type="PANTHER" id="PTHR31282">
    <property type="entry name" value="WRKY TRANSCRIPTION FACTOR 21-RELATED"/>
    <property type="match status" value="1"/>
</dbReference>